<dbReference type="Gramene" id="PAN05238">
    <property type="protein sequence ID" value="PAN05238"/>
    <property type="gene ID" value="PAHAL_1G123900"/>
</dbReference>
<dbReference type="AlphaFoldDB" id="A0A2S3GNQ9"/>
<sequence>MEVGGCPPWMDRCLRPRIIFLTIKSAGLGSNGASRSPGPPPLRRARRHRIRTRQRLAATAGSPPLTSSGSAPART</sequence>
<protein>
    <submittedName>
        <fullName evidence="2">Uncharacterized protein</fullName>
    </submittedName>
</protein>
<accession>A0A2S3GNQ9</accession>
<feature type="region of interest" description="Disordered" evidence="1">
    <location>
        <begin position="52"/>
        <end position="75"/>
    </location>
</feature>
<organism evidence="2">
    <name type="scientific">Panicum hallii</name>
    <dbReference type="NCBI Taxonomy" id="206008"/>
    <lineage>
        <taxon>Eukaryota</taxon>
        <taxon>Viridiplantae</taxon>
        <taxon>Streptophyta</taxon>
        <taxon>Embryophyta</taxon>
        <taxon>Tracheophyta</taxon>
        <taxon>Spermatophyta</taxon>
        <taxon>Magnoliopsida</taxon>
        <taxon>Liliopsida</taxon>
        <taxon>Poales</taxon>
        <taxon>Poaceae</taxon>
        <taxon>PACMAD clade</taxon>
        <taxon>Panicoideae</taxon>
        <taxon>Panicodae</taxon>
        <taxon>Paniceae</taxon>
        <taxon>Panicinae</taxon>
        <taxon>Panicum</taxon>
        <taxon>Panicum sect. Panicum</taxon>
    </lineage>
</organism>
<reference evidence="2" key="1">
    <citation type="submission" date="2018-04" db="EMBL/GenBank/DDBJ databases">
        <title>WGS assembly of Panicum hallii.</title>
        <authorList>
            <person name="Lovell J."/>
            <person name="Jenkins J."/>
            <person name="Lowry D."/>
            <person name="Mamidi S."/>
            <person name="Sreedasyam A."/>
            <person name="Weng X."/>
            <person name="Barry K."/>
            <person name="Bonette J."/>
            <person name="Campitelli B."/>
            <person name="Daum C."/>
            <person name="Gordon S."/>
            <person name="Gould B."/>
            <person name="Lipzen A."/>
            <person name="Macqueen A."/>
            <person name="Palacio-Mejia J."/>
            <person name="Plott C."/>
            <person name="Shakirov E."/>
            <person name="Shu S."/>
            <person name="Yoshinaga Y."/>
            <person name="Zane M."/>
            <person name="Rokhsar D."/>
            <person name="Grimwood J."/>
            <person name="Schmutz J."/>
            <person name="Juenger T."/>
        </authorList>
    </citation>
    <scope>NUCLEOTIDE SEQUENCE [LARGE SCALE GENOMIC DNA]</scope>
    <source>
        <strain evidence="2">FIL2</strain>
    </source>
</reference>
<evidence type="ECO:0000256" key="1">
    <source>
        <dbReference type="SAM" id="MobiDB-lite"/>
    </source>
</evidence>
<feature type="compositionally biased region" description="Polar residues" evidence="1">
    <location>
        <begin position="64"/>
        <end position="75"/>
    </location>
</feature>
<gene>
    <name evidence="2" type="ORF">PAHAL_1G123900</name>
</gene>
<dbReference type="EMBL" id="CM008046">
    <property type="protein sequence ID" value="PAN05238.1"/>
    <property type="molecule type" value="Genomic_DNA"/>
</dbReference>
<proteinExistence type="predicted"/>
<name>A0A2S3GNQ9_9POAL</name>
<feature type="region of interest" description="Disordered" evidence="1">
    <location>
        <begin position="26"/>
        <end position="45"/>
    </location>
</feature>
<evidence type="ECO:0000313" key="2">
    <source>
        <dbReference type="EMBL" id="PAN05238.1"/>
    </source>
</evidence>
<dbReference type="Proteomes" id="UP000243499">
    <property type="component" value="Chromosome 1"/>
</dbReference>